<protein>
    <submittedName>
        <fullName evidence="1">Uncharacterized protein</fullName>
    </submittedName>
</protein>
<organism evidence="1 2">
    <name type="scientific">Nitrosomonas communis</name>
    <dbReference type="NCBI Taxonomy" id="44574"/>
    <lineage>
        <taxon>Bacteria</taxon>
        <taxon>Pseudomonadati</taxon>
        <taxon>Pseudomonadota</taxon>
        <taxon>Betaproteobacteria</taxon>
        <taxon>Nitrosomonadales</taxon>
        <taxon>Nitrosomonadaceae</taxon>
        <taxon>Nitrosomonas</taxon>
    </lineage>
</organism>
<proteinExistence type="predicted"/>
<gene>
    <name evidence="1" type="ORF">SAMN05421863_10334</name>
</gene>
<sequence length="49" mass="5443">MLYHNFLLDAVNEVLTWDIPDEALADAVKAQACLMAGFSPEELMECAQD</sequence>
<dbReference type="EMBL" id="FOUB01000033">
    <property type="protein sequence ID" value="SFM51643.1"/>
    <property type="molecule type" value="Genomic_DNA"/>
</dbReference>
<name>A0A1I4RI56_9PROT</name>
<evidence type="ECO:0000313" key="1">
    <source>
        <dbReference type="EMBL" id="SFM51643.1"/>
    </source>
</evidence>
<dbReference type="AlphaFoldDB" id="A0A1I4RI56"/>
<dbReference type="Proteomes" id="UP000183287">
    <property type="component" value="Unassembled WGS sequence"/>
</dbReference>
<reference evidence="2" key="1">
    <citation type="submission" date="2016-10" db="EMBL/GenBank/DDBJ databases">
        <authorList>
            <person name="Varghese N."/>
            <person name="Submissions S."/>
        </authorList>
    </citation>
    <scope>NUCLEOTIDE SEQUENCE [LARGE SCALE GENOMIC DNA]</scope>
    <source>
        <strain evidence="2">Nm44</strain>
    </source>
</reference>
<keyword evidence="2" id="KW-1185">Reference proteome</keyword>
<accession>A0A1I4RI56</accession>
<evidence type="ECO:0000313" key="2">
    <source>
        <dbReference type="Proteomes" id="UP000183287"/>
    </source>
</evidence>